<dbReference type="Pfam" id="PF02502">
    <property type="entry name" value="LacAB_rpiB"/>
    <property type="match status" value="1"/>
</dbReference>
<dbReference type="NCBIfam" id="TIGR00689">
    <property type="entry name" value="rpiB_lacA_lacB"/>
    <property type="match status" value="1"/>
</dbReference>
<protein>
    <submittedName>
        <fullName evidence="4">Ribose 5-phosphate isomerase B</fullName>
        <ecNumber evidence="4">5.3.1.6</ecNumber>
    </submittedName>
</protein>
<dbReference type="RefSeq" id="WP_379832492.1">
    <property type="nucleotide sequence ID" value="NZ_JBHSSC010000043.1"/>
</dbReference>
<evidence type="ECO:0000256" key="3">
    <source>
        <dbReference type="ARBA" id="ARBA00023235"/>
    </source>
</evidence>
<gene>
    <name evidence="4" type="primary">rpiB</name>
    <name evidence="4" type="ORF">ACFP5Y_12645</name>
</gene>
<organism evidence="4 5">
    <name type="scientific">Lactiplantibacillus daowaiensis</name>
    <dbReference type="NCBI Taxonomy" id="2559918"/>
    <lineage>
        <taxon>Bacteria</taxon>
        <taxon>Bacillati</taxon>
        <taxon>Bacillota</taxon>
        <taxon>Bacilli</taxon>
        <taxon>Lactobacillales</taxon>
        <taxon>Lactobacillaceae</taxon>
        <taxon>Lactiplantibacillus</taxon>
    </lineage>
</organism>
<accession>A0ABW1S2J1</accession>
<keyword evidence="2" id="KW-0423">Lactose metabolism</keyword>
<dbReference type="NCBIfam" id="NF004051">
    <property type="entry name" value="PRK05571.1"/>
    <property type="match status" value="1"/>
</dbReference>
<dbReference type="Gene3D" id="3.40.1400.10">
    <property type="entry name" value="Sugar-phosphate isomerase, RpiB/LacA/LacB"/>
    <property type="match status" value="1"/>
</dbReference>
<dbReference type="EC" id="5.3.1.6" evidence="4"/>
<reference evidence="5" key="1">
    <citation type="journal article" date="2019" name="Int. J. Syst. Evol. Microbiol.">
        <title>The Global Catalogue of Microorganisms (GCM) 10K type strain sequencing project: providing services to taxonomists for standard genome sequencing and annotation.</title>
        <authorList>
            <consortium name="The Broad Institute Genomics Platform"/>
            <consortium name="The Broad Institute Genome Sequencing Center for Infectious Disease"/>
            <person name="Wu L."/>
            <person name="Ma J."/>
        </authorList>
    </citation>
    <scope>NUCLEOTIDE SEQUENCE [LARGE SCALE GENOMIC DNA]</scope>
    <source>
        <strain evidence="5">CCM 8933</strain>
    </source>
</reference>
<dbReference type="EMBL" id="JBHSSC010000043">
    <property type="protein sequence ID" value="MFC6182076.1"/>
    <property type="molecule type" value="Genomic_DNA"/>
</dbReference>
<evidence type="ECO:0000313" key="5">
    <source>
        <dbReference type="Proteomes" id="UP001596282"/>
    </source>
</evidence>
<dbReference type="SUPFAM" id="SSF89623">
    <property type="entry name" value="Ribose/Galactose isomerase RpiB/AlsB"/>
    <property type="match status" value="1"/>
</dbReference>
<dbReference type="PANTHER" id="PTHR30345">
    <property type="entry name" value="RIBOSE-5-PHOSPHATE ISOMERASE B"/>
    <property type="match status" value="1"/>
</dbReference>
<dbReference type="NCBIfam" id="TIGR01120">
    <property type="entry name" value="rpiB"/>
    <property type="match status" value="1"/>
</dbReference>
<evidence type="ECO:0000256" key="2">
    <source>
        <dbReference type="ARBA" id="ARBA00022736"/>
    </source>
</evidence>
<comment type="caution">
    <text evidence="4">The sequence shown here is derived from an EMBL/GenBank/DDBJ whole genome shotgun (WGS) entry which is preliminary data.</text>
</comment>
<keyword evidence="3 4" id="KW-0413">Isomerase</keyword>
<dbReference type="GO" id="GO:0004751">
    <property type="term" value="F:ribose-5-phosphate isomerase activity"/>
    <property type="evidence" value="ECO:0007669"/>
    <property type="project" value="UniProtKB-EC"/>
</dbReference>
<name>A0ABW1S2J1_9LACO</name>
<dbReference type="Proteomes" id="UP001596282">
    <property type="component" value="Unassembled WGS sequence"/>
</dbReference>
<dbReference type="PANTHER" id="PTHR30345:SF0">
    <property type="entry name" value="DNA DAMAGE-REPAIR_TOLERATION PROTEIN DRT102"/>
    <property type="match status" value="1"/>
</dbReference>
<dbReference type="InterPro" id="IPR003500">
    <property type="entry name" value="RpiB_LacA_LacB"/>
</dbReference>
<sequence length="165" mass="17753">MTKIAIGCDHVGFELKPTIMAYVKTLGYEVIDMGTNSAERTDYPIYGKKVGEAVASGDVDLGILICGTGVGISLAANKVDGIRAVVCSEPYSAELSRQHNNTNVLAFGSRVVGSELAKMIVKAWLDASFIGGRHLRRVDELRAIEAKNDAAFTAVQQSQDARYQD</sequence>
<dbReference type="InterPro" id="IPR036569">
    <property type="entry name" value="RpiB_LacA_LacB_sf"/>
</dbReference>
<evidence type="ECO:0000313" key="4">
    <source>
        <dbReference type="EMBL" id="MFC6182076.1"/>
    </source>
</evidence>
<comment type="similarity">
    <text evidence="1">Belongs to the LacAB/RpiB family.</text>
</comment>
<dbReference type="InterPro" id="IPR004785">
    <property type="entry name" value="RpiB"/>
</dbReference>
<proteinExistence type="inferred from homology"/>
<keyword evidence="5" id="KW-1185">Reference proteome</keyword>
<evidence type="ECO:0000256" key="1">
    <source>
        <dbReference type="ARBA" id="ARBA00008754"/>
    </source>
</evidence>
<dbReference type="PIRSF" id="PIRSF005384">
    <property type="entry name" value="RpiB_LacA_B"/>
    <property type="match status" value="1"/>
</dbReference>